<evidence type="ECO:0000313" key="1">
    <source>
        <dbReference type="EMBL" id="MBO1430453.1"/>
    </source>
</evidence>
<evidence type="ECO:0000313" key="2">
    <source>
        <dbReference type="Proteomes" id="UP000692816"/>
    </source>
</evidence>
<dbReference type="RefSeq" id="WP_173638840.1">
    <property type="nucleotide sequence ID" value="NZ_CP088282.1"/>
</dbReference>
<proteinExistence type="predicted"/>
<keyword evidence="2" id="KW-1185">Reference proteome</keyword>
<name>A0ABS3MGE3_9BRAD</name>
<dbReference type="EMBL" id="JAGEPA010000001">
    <property type="protein sequence ID" value="MBO1430453.1"/>
    <property type="molecule type" value="Genomic_DNA"/>
</dbReference>
<protein>
    <submittedName>
        <fullName evidence="1">Uncharacterized protein</fullName>
    </submittedName>
</protein>
<reference evidence="1" key="1">
    <citation type="journal article" date="2021" name="Int. J. Syst. Evol. Microbiol.">
        <title>Bradyrhizobium septentrionale sp. nov. (sv. septentrionale) and Bradyrhizobium quebecense sp. nov. (sv. septentrionale) associated with legumes native to Canada possess rearranged symbiosis genes and numerous insertion sequences.</title>
        <authorList>
            <person name="Bromfield E.S.P."/>
            <person name="Cloutier S."/>
        </authorList>
    </citation>
    <scope>NUCLEOTIDE SEQUENCE</scope>
    <source>
        <strain evidence="1">12S5</strain>
    </source>
</reference>
<comment type="caution">
    <text evidence="1">The sequence shown here is derived from an EMBL/GenBank/DDBJ whole genome shotgun (WGS) entry which is preliminary data.</text>
</comment>
<accession>A0ABS3MGE3</accession>
<gene>
    <name evidence="1" type="ORF">J4P68_13505</name>
</gene>
<dbReference type="Proteomes" id="UP000692816">
    <property type="component" value="Unassembled WGS sequence"/>
</dbReference>
<sequence>MRTKLLRWTGAPIREQVAHKVTLNRISVLKTGRDSGPDRYGTIEIEQNRVLIEIPAPENGADLRRPVEECGADEKHGIAGGALCSAAAKRTADAIDGLRWQSQSGWNI</sequence>
<organism evidence="1 2">
    <name type="scientific">Bradyrhizobium quebecense</name>
    <dbReference type="NCBI Taxonomy" id="2748629"/>
    <lineage>
        <taxon>Bacteria</taxon>
        <taxon>Pseudomonadati</taxon>
        <taxon>Pseudomonadota</taxon>
        <taxon>Alphaproteobacteria</taxon>
        <taxon>Hyphomicrobiales</taxon>
        <taxon>Nitrobacteraceae</taxon>
        <taxon>Bradyrhizobium</taxon>
    </lineage>
</organism>